<dbReference type="AlphaFoldDB" id="A0A450TTD5"/>
<keyword evidence="2" id="KW-0378">Hydrolase</keyword>
<evidence type="ECO:0000259" key="1">
    <source>
        <dbReference type="Pfam" id="PF04326"/>
    </source>
</evidence>
<dbReference type="Gene3D" id="3.30.950.30">
    <property type="entry name" value="Schlafen, AAA domain"/>
    <property type="match status" value="1"/>
</dbReference>
<organism evidence="2">
    <name type="scientific">Candidatus Kentrum sp. FW</name>
    <dbReference type="NCBI Taxonomy" id="2126338"/>
    <lineage>
        <taxon>Bacteria</taxon>
        <taxon>Pseudomonadati</taxon>
        <taxon>Pseudomonadota</taxon>
        <taxon>Gammaproteobacteria</taxon>
        <taxon>Candidatus Kentrum</taxon>
    </lineage>
</organism>
<sequence>MESVELTGILARGEDSEHQFKKNVHNPDALAAEMVAFSNGGGGKILIGVADDGEVAGLTKEDIGRLNQLISNVASQHVQPVINPTTQNIQTENGLILIVHVPAGINKPYQDHSGVFWVKSGADKRKATSREEIQRLFQASGLLHADESPANGLTIADLDMAYFRDFFQRLRDGESLDSQSLPLPRIIENMNLGQEGLLNVTGALLFAKDPSAHLPTFIVKAGCFPGTSIAVETYQDSRDIKGKMGDIFQQTINFILTNLRHVQGDQTVNSLGDPEIPRIALEEIIANALVHRDYFISAPVRVFVLDDRVEIISPGHLPNNLTIENIKAGNSNNRNPTLASFANRILPYRGYGSGILRALKAFPDIDFIDDRDGNLFKVVFKRQPR</sequence>
<evidence type="ECO:0000313" key="2">
    <source>
        <dbReference type="EMBL" id="VFJ72005.1"/>
    </source>
</evidence>
<dbReference type="Pfam" id="PF04326">
    <property type="entry name" value="SLFN_AlbA_2"/>
    <property type="match status" value="1"/>
</dbReference>
<dbReference type="InterPro" id="IPR007421">
    <property type="entry name" value="Schlafen_AlbA_2_dom"/>
</dbReference>
<feature type="domain" description="Schlafen AlbA-2" evidence="1">
    <location>
        <begin position="14"/>
        <end position="127"/>
    </location>
</feature>
<keyword evidence="2" id="KW-0067">ATP-binding</keyword>
<dbReference type="InterPro" id="IPR038475">
    <property type="entry name" value="RecG_C_sf"/>
</dbReference>
<dbReference type="Gene3D" id="3.30.565.60">
    <property type="match status" value="1"/>
</dbReference>
<proteinExistence type="predicted"/>
<dbReference type="Pfam" id="PF13749">
    <property type="entry name" value="HATPase_c_4"/>
    <property type="match status" value="1"/>
</dbReference>
<dbReference type="PANTHER" id="PTHR30595:SF6">
    <property type="entry name" value="SCHLAFEN ALBA-2 DOMAIN-CONTAINING PROTEIN"/>
    <property type="match status" value="1"/>
</dbReference>
<dbReference type="InterPro" id="IPR038461">
    <property type="entry name" value="Schlafen_AlbA_2_dom_sf"/>
</dbReference>
<keyword evidence="2" id="KW-0347">Helicase</keyword>
<keyword evidence="2" id="KW-0547">Nucleotide-binding</keyword>
<dbReference type="GO" id="GO:0004386">
    <property type="term" value="F:helicase activity"/>
    <property type="evidence" value="ECO:0007669"/>
    <property type="project" value="UniProtKB-KW"/>
</dbReference>
<dbReference type="EMBL" id="CAADFE010000030">
    <property type="protein sequence ID" value="VFJ72005.1"/>
    <property type="molecule type" value="Genomic_DNA"/>
</dbReference>
<name>A0A450TTD5_9GAMM</name>
<gene>
    <name evidence="2" type="ORF">BECKFW1821C_GA0114237_103015</name>
</gene>
<accession>A0A450TTD5</accession>
<reference evidence="2" key="1">
    <citation type="submission" date="2019-02" db="EMBL/GenBank/DDBJ databases">
        <authorList>
            <person name="Gruber-Vodicka R. H."/>
            <person name="Seah K. B. B."/>
        </authorList>
    </citation>
    <scope>NUCLEOTIDE SEQUENCE</scope>
    <source>
        <strain evidence="2">BECK_BZ131</strain>
    </source>
</reference>
<protein>
    <submittedName>
        <fullName evidence="2">ATP-dependent DNA helicase RecG</fullName>
    </submittedName>
</protein>
<dbReference type="PANTHER" id="PTHR30595">
    <property type="entry name" value="GLPR-RELATED TRANSCRIPTIONAL REPRESSOR"/>
    <property type="match status" value="1"/>
</dbReference>